<dbReference type="EMBL" id="CP155447">
    <property type="protein sequence ID" value="XBH04388.1"/>
    <property type="molecule type" value="Genomic_DNA"/>
</dbReference>
<sequence length="125" mass="13958">MVSHPILRKKCVLQILDGIKGVFQKGPFGRDPQFVWEYNALLLATDPVALDHVEWRIIDARRKEEKLPPVAGTGKAALDPLGTEGFDIRQPQHIALAGNLGLGRFDFNSPQGRRRSIDHRIIDVG</sequence>
<accession>A0AAU7CG10</accession>
<name>A0AAU7CG10_9BACT</name>
<dbReference type="AlphaFoldDB" id="A0AAU7CG10"/>
<proteinExistence type="predicted"/>
<dbReference type="RefSeq" id="WP_406697144.1">
    <property type="nucleotide sequence ID" value="NZ_CP155447.1"/>
</dbReference>
<organism evidence="1">
    <name type="scientific">Singulisphaera sp. Ch08</name>
    <dbReference type="NCBI Taxonomy" id="3120278"/>
    <lineage>
        <taxon>Bacteria</taxon>
        <taxon>Pseudomonadati</taxon>
        <taxon>Planctomycetota</taxon>
        <taxon>Planctomycetia</taxon>
        <taxon>Isosphaerales</taxon>
        <taxon>Isosphaeraceae</taxon>
        <taxon>Singulisphaera</taxon>
    </lineage>
</organism>
<protein>
    <submittedName>
        <fullName evidence="1">Uncharacterized protein</fullName>
    </submittedName>
</protein>
<evidence type="ECO:0000313" key="1">
    <source>
        <dbReference type="EMBL" id="XBH04388.1"/>
    </source>
</evidence>
<reference evidence="1" key="1">
    <citation type="submission" date="2024-05" db="EMBL/GenBank/DDBJ databases">
        <title>Planctomycetes of the genus Singulisphaera possess chitinolytic capabilities.</title>
        <authorList>
            <person name="Ivanova A."/>
        </authorList>
    </citation>
    <scope>NUCLEOTIDE SEQUENCE</scope>
    <source>
        <strain evidence="1">Ch08T</strain>
    </source>
</reference>
<gene>
    <name evidence="1" type="ORF">V5E97_39765</name>
</gene>